<dbReference type="OrthoDB" id="9796533at2"/>
<comment type="caution">
    <text evidence="2">The sequence shown here is derived from an EMBL/GenBank/DDBJ whole genome shotgun (WGS) entry which is preliminary data.</text>
</comment>
<dbReference type="Pfam" id="PF00480">
    <property type="entry name" value="ROK"/>
    <property type="match status" value="1"/>
</dbReference>
<dbReference type="PANTHER" id="PTHR18964">
    <property type="entry name" value="ROK (REPRESSOR, ORF, KINASE) FAMILY"/>
    <property type="match status" value="1"/>
</dbReference>
<dbReference type="InterPro" id="IPR036390">
    <property type="entry name" value="WH_DNA-bd_sf"/>
</dbReference>
<keyword evidence="2" id="KW-0418">Kinase</keyword>
<dbReference type="InterPro" id="IPR036388">
    <property type="entry name" value="WH-like_DNA-bd_sf"/>
</dbReference>
<dbReference type="InterPro" id="IPR043129">
    <property type="entry name" value="ATPase_NBD"/>
</dbReference>
<dbReference type="InterPro" id="IPR049874">
    <property type="entry name" value="ROK_cs"/>
</dbReference>
<gene>
    <name evidence="2" type="ORF">KDK_61980</name>
</gene>
<dbReference type="GO" id="GO:0004674">
    <property type="term" value="F:protein serine/threonine kinase activity"/>
    <property type="evidence" value="ECO:0007669"/>
    <property type="project" value="UniProtKB-KW"/>
</dbReference>
<dbReference type="Proteomes" id="UP000287188">
    <property type="component" value="Unassembled WGS sequence"/>
</dbReference>
<comment type="similarity">
    <text evidence="1">Belongs to the ROK (NagC/XylR) family.</text>
</comment>
<dbReference type="EMBL" id="BIFS01000002">
    <property type="protein sequence ID" value="GCE22398.1"/>
    <property type="molecule type" value="Genomic_DNA"/>
</dbReference>
<keyword evidence="2" id="KW-0808">Transferase</keyword>
<dbReference type="PANTHER" id="PTHR18964:SF149">
    <property type="entry name" value="BIFUNCTIONAL UDP-N-ACETYLGLUCOSAMINE 2-EPIMERASE_N-ACETYLMANNOSAMINE KINASE"/>
    <property type="match status" value="1"/>
</dbReference>
<keyword evidence="3" id="KW-1185">Reference proteome</keyword>
<evidence type="ECO:0000256" key="1">
    <source>
        <dbReference type="ARBA" id="ARBA00006479"/>
    </source>
</evidence>
<dbReference type="PROSITE" id="PS01125">
    <property type="entry name" value="ROK"/>
    <property type="match status" value="1"/>
</dbReference>
<dbReference type="InterPro" id="IPR000600">
    <property type="entry name" value="ROK"/>
</dbReference>
<dbReference type="Gene3D" id="3.30.420.40">
    <property type="match status" value="2"/>
</dbReference>
<dbReference type="AlphaFoldDB" id="A0A402ATF8"/>
<organism evidence="2 3">
    <name type="scientific">Dictyobacter kobayashii</name>
    <dbReference type="NCBI Taxonomy" id="2014872"/>
    <lineage>
        <taxon>Bacteria</taxon>
        <taxon>Bacillati</taxon>
        <taxon>Chloroflexota</taxon>
        <taxon>Ktedonobacteria</taxon>
        <taxon>Ktedonobacterales</taxon>
        <taxon>Dictyobacteraceae</taxon>
        <taxon>Dictyobacter</taxon>
    </lineage>
</organism>
<accession>A0A402ATF8</accession>
<evidence type="ECO:0000313" key="3">
    <source>
        <dbReference type="Proteomes" id="UP000287188"/>
    </source>
</evidence>
<protein>
    <submittedName>
        <fullName evidence="2">Serine/threonine protein kinase</fullName>
    </submittedName>
</protein>
<sequence>MIDIDKGAYYPLQLIQSLIELIVRDNMVRAVKPVDRKVMREANQSTLLNLIRLHAPVSRSQLVTLSGLSTGTVVGITADLLKEQFVIEQGTAASSVGRKAGLLDLHPEGAYVIGLSLVEADIIALALLNLSGEVVYSANWHADLRDQNQVVTRISQGVTDFLLTCNVSRSRILGLGCGLPGYVNADTGSSIDNWIHDWHQLDVAQPLSQQLQMPVYTDNIMNCLGCYEKLFGRGKQYQHFLVVTLGRGVGMAMVMNGEVYRGAHGGGGELGHVPCIPGGRQCTCGNRGCLEAYISDNGLLMSYRELFQTESIDTDELTLAQIHDRAQPDDDGRLAGIFMQAGKLLGISLATMVNVFNPECIILTGVNMDSYPLMFEVMHSALRAHIFSSLGEKLSIVIEAVAETRWAQGAGCLVLRQVFGSPFLLADNTH</sequence>
<name>A0A402ATF8_9CHLR</name>
<dbReference type="Gene3D" id="1.10.10.10">
    <property type="entry name" value="Winged helix-like DNA-binding domain superfamily/Winged helix DNA-binding domain"/>
    <property type="match status" value="1"/>
</dbReference>
<reference evidence="3" key="1">
    <citation type="submission" date="2018-12" db="EMBL/GenBank/DDBJ databases">
        <title>Tengunoibacter tsumagoiensis gen. nov., sp. nov., Dictyobacter kobayashii sp. nov., D. alpinus sp. nov., and D. joshuensis sp. nov. and description of Dictyobacteraceae fam. nov. within the order Ktedonobacterales isolated from Tengu-no-mugimeshi.</title>
        <authorList>
            <person name="Wang C.M."/>
            <person name="Zheng Y."/>
            <person name="Sakai Y."/>
            <person name="Toyoda A."/>
            <person name="Minakuchi Y."/>
            <person name="Abe K."/>
            <person name="Yokota A."/>
            <person name="Yabe S."/>
        </authorList>
    </citation>
    <scope>NUCLEOTIDE SEQUENCE [LARGE SCALE GENOMIC DNA]</scope>
    <source>
        <strain evidence="3">Uno11</strain>
    </source>
</reference>
<keyword evidence="2" id="KW-0723">Serine/threonine-protein kinase</keyword>
<dbReference type="SUPFAM" id="SSF53067">
    <property type="entry name" value="Actin-like ATPase domain"/>
    <property type="match status" value="1"/>
</dbReference>
<dbReference type="RefSeq" id="WP_126555159.1">
    <property type="nucleotide sequence ID" value="NZ_BIFS01000002.1"/>
</dbReference>
<proteinExistence type="inferred from homology"/>
<dbReference type="SUPFAM" id="SSF46785">
    <property type="entry name" value="Winged helix' DNA-binding domain"/>
    <property type="match status" value="1"/>
</dbReference>
<evidence type="ECO:0000313" key="2">
    <source>
        <dbReference type="EMBL" id="GCE22398.1"/>
    </source>
</evidence>